<protein>
    <submittedName>
        <fullName evidence="1">Uncharacterized protein</fullName>
    </submittedName>
</protein>
<proteinExistence type="predicted"/>
<reference evidence="1" key="1">
    <citation type="submission" date="2014-09" db="EMBL/GenBank/DDBJ databases">
        <authorList>
            <person name="Magalhaes I.L.F."/>
            <person name="Oliveira U."/>
            <person name="Santos F.R."/>
            <person name="Vidigal T.H.D.A."/>
            <person name="Brescovit A.D."/>
            <person name="Santos A.J."/>
        </authorList>
    </citation>
    <scope>NUCLEOTIDE SEQUENCE</scope>
    <source>
        <tissue evidence="1">Shoot tissue taken approximately 20 cm above the soil surface</tissue>
    </source>
</reference>
<dbReference type="AlphaFoldDB" id="A0A0A8ZMJ4"/>
<accession>A0A0A8ZMJ4</accession>
<reference evidence="1" key="2">
    <citation type="journal article" date="2015" name="Data Brief">
        <title>Shoot transcriptome of the giant reed, Arundo donax.</title>
        <authorList>
            <person name="Barrero R.A."/>
            <person name="Guerrero F.D."/>
            <person name="Moolhuijzen P."/>
            <person name="Goolsby J.A."/>
            <person name="Tidwell J."/>
            <person name="Bellgard S.E."/>
            <person name="Bellgard M.I."/>
        </authorList>
    </citation>
    <scope>NUCLEOTIDE SEQUENCE</scope>
    <source>
        <tissue evidence="1">Shoot tissue taken approximately 20 cm above the soil surface</tissue>
    </source>
</reference>
<evidence type="ECO:0000313" key="1">
    <source>
        <dbReference type="EMBL" id="JAD37975.1"/>
    </source>
</evidence>
<organism evidence="1">
    <name type="scientific">Arundo donax</name>
    <name type="common">Giant reed</name>
    <name type="synonym">Donax arundinaceus</name>
    <dbReference type="NCBI Taxonomy" id="35708"/>
    <lineage>
        <taxon>Eukaryota</taxon>
        <taxon>Viridiplantae</taxon>
        <taxon>Streptophyta</taxon>
        <taxon>Embryophyta</taxon>
        <taxon>Tracheophyta</taxon>
        <taxon>Spermatophyta</taxon>
        <taxon>Magnoliopsida</taxon>
        <taxon>Liliopsida</taxon>
        <taxon>Poales</taxon>
        <taxon>Poaceae</taxon>
        <taxon>PACMAD clade</taxon>
        <taxon>Arundinoideae</taxon>
        <taxon>Arundineae</taxon>
        <taxon>Arundo</taxon>
    </lineage>
</organism>
<dbReference type="EMBL" id="GBRH01259920">
    <property type="protein sequence ID" value="JAD37975.1"/>
    <property type="molecule type" value="Transcribed_RNA"/>
</dbReference>
<name>A0A0A8ZMJ4_ARUDO</name>
<sequence length="41" mass="4732">MIFDSSRSVQEWTRLQAETVENPRDGGSENKALTRLFILVH</sequence>